<dbReference type="InterPro" id="IPR027417">
    <property type="entry name" value="P-loop_NTPase"/>
</dbReference>
<evidence type="ECO:0000259" key="7">
    <source>
        <dbReference type="Pfam" id="PF00005"/>
    </source>
</evidence>
<sequence>MDARSMATDLARVFKILDEDTNIELENQDDYMPEKKTGHVELSNVHFSYPSRPDVLIFKGFSINIEAGKLIALVGKSGSGKSTII</sequence>
<evidence type="ECO:0000256" key="1">
    <source>
        <dbReference type="ARBA" id="ARBA00004141"/>
    </source>
</evidence>
<keyword evidence="4" id="KW-0677">Repeat</keyword>
<dbReference type="SUPFAM" id="SSF52540">
    <property type="entry name" value="P-loop containing nucleoside triphosphate hydrolases"/>
    <property type="match status" value="1"/>
</dbReference>
<dbReference type="PANTHER" id="PTHR43394">
    <property type="entry name" value="ATP-DEPENDENT PERMEASE MDL1, MITOCHONDRIAL"/>
    <property type="match status" value="1"/>
</dbReference>
<dbReference type="GO" id="GO:0015421">
    <property type="term" value="F:ABC-type oligopeptide transporter activity"/>
    <property type="evidence" value="ECO:0007669"/>
    <property type="project" value="TreeGrafter"/>
</dbReference>
<comment type="subcellular location">
    <subcellularLocation>
        <location evidence="1">Membrane</location>
        <topology evidence="1">Multi-pass membrane protein</topology>
    </subcellularLocation>
</comment>
<proteinExistence type="predicted"/>
<keyword evidence="9" id="KW-1185">Reference proteome</keyword>
<dbReference type="Gene3D" id="1.20.1560.10">
    <property type="entry name" value="ABC transporter type 1, transmembrane domain"/>
    <property type="match status" value="1"/>
</dbReference>
<dbReference type="OrthoDB" id="1428792at2759"/>
<evidence type="ECO:0000256" key="5">
    <source>
        <dbReference type="ARBA" id="ARBA00022989"/>
    </source>
</evidence>
<dbReference type="EMBL" id="JXTB01000744">
    <property type="protein sequence ID" value="PON33246.1"/>
    <property type="molecule type" value="Genomic_DNA"/>
</dbReference>
<reference evidence="9" key="1">
    <citation type="submission" date="2016-06" db="EMBL/GenBank/DDBJ databases">
        <title>Parallel loss of symbiosis genes in relatives of nitrogen-fixing non-legume Parasponia.</title>
        <authorList>
            <person name="Van Velzen R."/>
            <person name="Holmer R."/>
            <person name="Bu F."/>
            <person name="Rutten L."/>
            <person name="Van Zeijl A."/>
            <person name="Liu W."/>
            <person name="Santuari L."/>
            <person name="Cao Q."/>
            <person name="Sharma T."/>
            <person name="Shen D."/>
            <person name="Roswanjaya Y."/>
            <person name="Wardhani T."/>
            <person name="Kalhor M.S."/>
            <person name="Jansen J."/>
            <person name="Van den Hoogen J."/>
            <person name="Gungor B."/>
            <person name="Hartog M."/>
            <person name="Hontelez J."/>
            <person name="Verver J."/>
            <person name="Yang W.-C."/>
            <person name="Schijlen E."/>
            <person name="Repin R."/>
            <person name="Schilthuizen M."/>
            <person name="Schranz E."/>
            <person name="Heidstra R."/>
            <person name="Miyata K."/>
            <person name="Fedorova E."/>
            <person name="Kohlen W."/>
            <person name="Bisseling T."/>
            <person name="Smit S."/>
            <person name="Geurts R."/>
        </authorList>
    </citation>
    <scope>NUCLEOTIDE SEQUENCE [LARGE SCALE GENOMIC DNA]</scope>
    <source>
        <strain evidence="9">cv. WU1-14</strain>
    </source>
</reference>
<name>A0A2P5A9N1_PARAD</name>
<evidence type="ECO:0000256" key="2">
    <source>
        <dbReference type="ARBA" id="ARBA00022448"/>
    </source>
</evidence>
<gene>
    <name evidence="8" type="ORF">PanWU01x14_354400</name>
</gene>
<feature type="domain" description="ABC transporter" evidence="7">
    <location>
        <begin position="59"/>
        <end position="85"/>
    </location>
</feature>
<dbReference type="AlphaFoldDB" id="A0A2P5A9N1"/>
<keyword evidence="2" id="KW-0813">Transport</keyword>
<keyword evidence="5" id="KW-1133">Transmembrane helix</keyword>
<dbReference type="GO" id="GO:0016887">
    <property type="term" value="F:ATP hydrolysis activity"/>
    <property type="evidence" value="ECO:0007669"/>
    <property type="project" value="InterPro"/>
</dbReference>
<dbReference type="GO" id="GO:0090374">
    <property type="term" value="P:oligopeptide export from mitochondrion"/>
    <property type="evidence" value="ECO:0007669"/>
    <property type="project" value="TreeGrafter"/>
</dbReference>
<accession>A0A2P5A9N1</accession>
<evidence type="ECO:0000256" key="3">
    <source>
        <dbReference type="ARBA" id="ARBA00022692"/>
    </source>
</evidence>
<dbReference type="GO" id="GO:0005524">
    <property type="term" value="F:ATP binding"/>
    <property type="evidence" value="ECO:0007669"/>
    <property type="project" value="InterPro"/>
</dbReference>
<dbReference type="InterPro" id="IPR003439">
    <property type="entry name" value="ABC_transporter-like_ATP-bd"/>
</dbReference>
<dbReference type="InterPro" id="IPR036640">
    <property type="entry name" value="ABC1_TM_sf"/>
</dbReference>
<keyword evidence="6" id="KW-0472">Membrane</keyword>
<comment type="caution">
    <text evidence="8">The sequence shown here is derived from an EMBL/GenBank/DDBJ whole genome shotgun (WGS) entry which is preliminary data.</text>
</comment>
<protein>
    <submittedName>
        <fullName evidence="8">ABC transporter-like</fullName>
    </submittedName>
</protein>
<dbReference type="Pfam" id="PF00005">
    <property type="entry name" value="ABC_tran"/>
    <property type="match status" value="1"/>
</dbReference>
<dbReference type="PANTHER" id="PTHR43394:SF11">
    <property type="entry name" value="ATP-BINDING CASSETTE TRANSPORTER"/>
    <property type="match status" value="1"/>
</dbReference>
<keyword evidence="3" id="KW-0812">Transmembrane</keyword>
<evidence type="ECO:0000256" key="6">
    <source>
        <dbReference type="ARBA" id="ARBA00023136"/>
    </source>
</evidence>
<dbReference type="Proteomes" id="UP000237105">
    <property type="component" value="Unassembled WGS sequence"/>
</dbReference>
<evidence type="ECO:0000256" key="4">
    <source>
        <dbReference type="ARBA" id="ARBA00022737"/>
    </source>
</evidence>
<dbReference type="GO" id="GO:0005743">
    <property type="term" value="C:mitochondrial inner membrane"/>
    <property type="evidence" value="ECO:0007669"/>
    <property type="project" value="TreeGrafter"/>
</dbReference>
<evidence type="ECO:0000313" key="9">
    <source>
        <dbReference type="Proteomes" id="UP000237105"/>
    </source>
</evidence>
<evidence type="ECO:0000313" key="8">
    <source>
        <dbReference type="EMBL" id="PON33246.1"/>
    </source>
</evidence>
<dbReference type="Gene3D" id="3.40.50.300">
    <property type="entry name" value="P-loop containing nucleotide triphosphate hydrolases"/>
    <property type="match status" value="1"/>
</dbReference>
<dbReference type="InterPro" id="IPR039421">
    <property type="entry name" value="Type_1_exporter"/>
</dbReference>
<organism evidence="8 9">
    <name type="scientific">Parasponia andersonii</name>
    <name type="common">Sponia andersonii</name>
    <dbReference type="NCBI Taxonomy" id="3476"/>
    <lineage>
        <taxon>Eukaryota</taxon>
        <taxon>Viridiplantae</taxon>
        <taxon>Streptophyta</taxon>
        <taxon>Embryophyta</taxon>
        <taxon>Tracheophyta</taxon>
        <taxon>Spermatophyta</taxon>
        <taxon>Magnoliopsida</taxon>
        <taxon>eudicotyledons</taxon>
        <taxon>Gunneridae</taxon>
        <taxon>Pentapetalae</taxon>
        <taxon>rosids</taxon>
        <taxon>fabids</taxon>
        <taxon>Rosales</taxon>
        <taxon>Cannabaceae</taxon>
        <taxon>Parasponia</taxon>
    </lineage>
</organism>